<proteinExistence type="predicted"/>
<dbReference type="GO" id="GO:0003697">
    <property type="term" value="F:single-stranded DNA binding"/>
    <property type="evidence" value="ECO:0007669"/>
    <property type="project" value="InterPro"/>
</dbReference>
<dbReference type="Ensembl" id="ENSLLTT00000014674.1">
    <property type="protein sequence ID" value="ENSLLTP00000014120.1"/>
    <property type="gene ID" value="ENSLLTG00000010815.1"/>
</dbReference>
<dbReference type="PROSITE" id="PS50896">
    <property type="entry name" value="LISH"/>
    <property type="match status" value="1"/>
</dbReference>
<evidence type="ECO:0000313" key="4">
    <source>
        <dbReference type="Ensembl" id="ENSLLTP00000014120.1"/>
    </source>
</evidence>
<evidence type="ECO:0008006" key="6">
    <source>
        <dbReference type="Google" id="ProtNLM"/>
    </source>
</evidence>
<sequence length="154" mass="17756">MISLTPSNNKIYVSWVDGKELALYVYEYLLHVGAQKSAQTFLSEIRWEKNITLGEPPGFLHSWWCVFWDLYCAAPERRETCEHSSEAKAFHDYVSFMLIDYILSELCLEKITAMNLVVFSVLEKLLLPNFCIPLIGNGNETNINLVCCTRVCFM</sequence>
<dbReference type="SMART" id="SM00667">
    <property type="entry name" value="LisH"/>
    <property type="match status" value="1"/>
</dbReference>
<reference evidence="4" key="1">
    <citation type="submission" date="2025-08" db="UniProtKB">
        <authorList>
            <consortium name="Ensembl"/>
        </authorList>
    </citation>
    <scope>IDENTIFICATION</scope>
</reference>
<dbReference type="PANTHER" id="PTHR12610:SF23">
    <property type="entry name" value="SINGLE-STRANDED DNA-BINDING PROTEIN 2"/>
    <property type="match status" value="1"/>
</dbReference>
<evidence type="ECO:0000256" key="3">
    <source>
        <dbReference type="ARBA" id="ARBA00023242"/>
    </source>
</evidence>
<protein>
    <recommendedName>
        <fullName evidence="6">LisH domain-containing protein</fullName>
    </recommendedName>
</protein>
<dbReference type="PANTHER" id="PTHR12610">
    <property type="entry name" value="SINGLE STRANDED DNA BINDING PROTEIN"/>
    <property type="match status" value="1"/>
</dbReference>
<keyword evidence="3" id="KW-0539">Nucleus</keyword>
<comment type="subcellular location">
    <subcellularLocation>
        <location evidence="1">Nucleus</location>
    </subcellularLocation>
</comment>
<evidence type="ECO:0000256" key="1">
    <source>
        <dbReference type="ARBA" id="ARBA00004123"/>
    </source>
</evidence>
<name>A0A8C5S6U3_LATLA</name>
<keyword evidence="5" id="KW-1185">Reference proteome</keyword>
<accession>A0A8C5S6U3</accession>
<dbReference type="InterPro" id="IPR006594">
    <property type="entry name" value="LisH"/>
</dbReference>
<dbReference type="GO" id="GO:0045944">
    <property type="term" value="P:positive regulation of transcription by RNA polymerase II"/>
    <property type="evidence" value="ECO:0007669"/>
    <property type="project" value="TreeGrafter"/>
</dbReference>
<dbReference type="InterPro" id="IPR008116">
    <property type="entry name" value="SSDP_DNA-bd"/>
</dbReference>
<dbReference type="AlphaFoldDB" id="A0A8C5S6U3"/>
<dbReference type="Proteomes" id="UP000694406">
    <property type="component" value="Unplaced"/>
</dbReference>
<keyword evidence="2" id="KW-0238">DNA-binding</keyword>
<dbReference type="GeneTree" id="ENSGT00950000183049"/>
<reference evidence="4" key="2">
    <citation type="submission" date="2025-09" db="UniProtKB">
        <authorList>
            <consortium name="Ensembl"/>
        </authorList>
    </citation>
    <scope>IDENTIFICATION</scope>
</reference>
<dbReference type="PRINTS" id="PR01743">
    <property type="entry name" value="SSDNABINDING"/>
</dbReference>
<evidence type="ECO:0000313" key="5">
    <source>
        <dbReference type="Proteomes" id="UP000694406"/>
    </source>
</evidence>
<dbReference type="GO" id="GO:0005634">
    <property type="term" value="C:nucleus"/>
    <property type="evidence" value="ECO:0007669"/>
    <property type="project" value="UniProtKB-SubCell"/>
</dbReference>
<evidence type="ECO:0000256" key="2">
    <source>
        <dbReference type="ARBA" id="ARBA00023125"/>
    </source>
</evidence>
<organism evidence="4 5">
    <name type="scientific">Laticauda laticaudata</name>
    <name type="common">Blue-ringed sea krait</name>
    <name type="synonym">Blue-lipped sea krait</name>
    <dbReference type="NCBI Taxonomy" id="8630"/>
    <lineage>
        <taxon>Eukaryota</taxon>
        <taxon>Metazoa</taxon>
        <taxon>Chordata</taxon>
        <taxon>Craniata</taxon>
        <taxon>Vertebrata</taxon>
        <taxon>Euteleostomi</taxon>
        <taxon>Lepidosauria</taxon>
        <taxon>Squamata</taxon>
        <taxon>Bifurcata</taxon>
        <taxon>Unidentata</taxon>
        <taxon>Episquamata</taxon>
        <taxon>Toxicofera</taxon>
        <taxon>Serpentes</taxon>
        <taxon>Colubroidea</taxon>
        <taxon>Elapidae</taxon>
        <taxon>Laticaudinae</taxon>
        <taxon>Laticauda</taxon>
    </lineage>
</organism>